<dbReference type="SUPFAM" id="SSF109998">
    <property type="entry name" value="Triger factor/SurA peptide-binding domain-like"/>
    <property type="match status" value="1"/>
</dbReference>
<keyword evidence="8" id="KW-1185">Reference proteome</keyword>
<dbReference type="InterPro" id="IPR027304">
    <property type="entry name" value="Trigger_fact/SurA_dom_sf"/>
</dbReference>
<dbReference type="PROSITE" id="PS51257">
    <property type="entry name" value="PROKAR_LIPOPROTEIN"/>
    <property type="match status" value="1"/>
</dbReference>
<evidence type="ECO:0000313" key="8">
    <source>
        <dbReference type="Proteomes" id="UP001589833"/>
    </source>
</evidence>
<dbReference type="EMBL" id="JBHLTR010000026">
    <property type="protein sequence ID" value="MFC0560450.1"/>
    <property type="molecule type" value="Genomic_DNA"/>
</dbReference>
<feature type="chain" id="PRO_5046044523" description="peptidylprolyl isomerase" evidence="6">
    <location>
        <begin position="22"/>
        <end position="248"/>
    </location>
</feature>
<comment type="caution">
    <text evidence="7">The sequence shown here is derived from an EMBL/GenBank/DDBJ whole genome shotgun (WGS) entry which is preliminary data.</text>
</comment>
<evidence type="ECO:0000256" key="5">
    <source>
        <dbReference type="ARBA" id="ARBA00023235"/>
    </source>
</evidence>
<sequence>MKKITMSFGILALAFGLAACGGDETEQEEAVAAPEESAPAEQDLNSIIDTENIPDVIATVNGEDIEKEVYVSYLQQQATQMMMQGIDLNSEEGRSYLEMIEESTLQQLVNEKLIVQAANEANLEVTEEEIEQEIASILTEFQLESEEELQELIEQQGVTMDELRDDVVEYVKRDKYIQQNINVTDITEEELQAAYDELLTMVEDESEVPEFEDYREELESSLLKEQEQAQTAQLLEELREDGEVTIHI</sequence>
<dbReference type="Proteomes" id="UP001589833">
    <property type="component" value="Unassembled WGS sequence"/>
</dbReference>
<dbReference type="EC" id="5.2.1.8" evidence="2"/>
<evidence type="ECO:0000256" key="6">
    <source>
        <dbReference type="SAM" id="SignalP"/>
    </source>
</evidence>
<comment type="catalytic activity">
    <reaction evidence="1">
        <text>[protein]-peptidylproline (omega=180) = [protein]-peptidylproline (omega=0)</text>
        <dbReference type="Rhea" id="RHEA:16237"/>
        <dbReference type="Rhea" id="RHEA-COMP:10747"/>
        <dbReference type="Rhea" id="RHEA-COMP:10748"/>
        <dbReference type="ChEBI" id="CHEBI:83833"/>
        <dbReference type="ChEBI" id="CHEBI:83834"/>
        <dbReference type="EC" id="5.2.1.8"/>
    </reaction>
</comment>
<evidence type="ECO:0000256" key="4">
    <source>
        <dbReference type="ARBA" id="ARBA00023110"/>
    </source>
</evidence>
<dbReference type="PANTHER" id="PTHR47245:SF1">
    <property type="entry name" value="FOLDASE PROTEIN PRSA"/>
    <property type="match status" value="1"/>
</dbReference>
<evidence type="ECO:0000256" key="2">
    <source>
        <dbReference type="ARBA" id="ARBA00013194"/>
    </source>
</evidence>
<feature type="signal peptide" evidence="6">
    <location>
        <begin position="1"/>
        <end position="21"/>
    </location>
</feature>
<reference evidence="7 8" key="1">
    <citation type="submission" date="2024-09" db="EMBL/GenBank/DDBJ databases">
        <authorList>
            <person name="Sun Q."/>
            <person name="Mori K."/>
        </authorList>
    </citation>
    <scope>NUCLEOTIDE SEQUENCE [LARGE SCALE GENOMIC DNA]</scope>
    <source>
        <strain evidence="7 8">NCAIM B.02301</strain>
    </source>
</reference>
<dbReference type="RefSeq" id="WP_273847088.1">
    <property type="nucleotide sequence ID" value="NZ_JAQQWT010000021.1"/>
</dbReference>
<gene>
    <name evidence="7" type="ORF">ACFFH4_15715</name>
</gene>
<keyword evidence="3 6" id="KW-0732">Signal</keyword>
<proteinExistence type="predicted"/>
<protein>
    <recommendedName>
        <fullName evidence="2">peptidylprolyl isomerase</fullName>
        <ecNumber evidence="2">5.2.1.8</ecNumber>
    </recommendedName>
</protein>
<evidence type="ECO:0000313" key="7">
    <source>
        <dbReference type="EMBL" id="MFC0560450.1"/>
    </source>
</evidence>
<dbReference type="InterPro" id="IPR050245">
    <property type="entry name" value="PrsA_foldase"/>
</dbReference>
<dbReference type="PANTHER" id="PTHR47245">
    <property type="entry name" value="PEPTIDYLPROLYL ISOMERASE"/>
    <property type="match status" value="1"/>
</dbReference>
<keyword evidence="4" id="KW-0697">Rotamase</keyword>
<dbReference type="Pfam" id="PF13624">
    <property type="entry name" value="SurA_N_3"/>
    <property type="match status" value="1"/>
</dbReference>
<keyword evidence="5" id="KW-0413">Isomerase</keyword>
<evidence type="ECO:0000256" key="1">
    <source>
        <dbReference type="ARBA" id="ARBA00000971"/>
    </source>
</evidence>
<organism evidence="7 8">
    <name type="scientific">Halalkalibacter alkalisediminis</name>
    <dbReference type="NCBI Taxonomy" id="935616"/>
    <lineage>
        <taxon>Bacteria</taxon>
        <taxon>Bacillati</taxon>
        <taxon>Bacillota</taxon>
        <taxon>Bacilli</taxon>
        <taxon>Bacillales</taxon>
        <taxon>Bacillaceae</taxon>
        <taxon>Halalkalibacter</taxon>
    </lineage>
</organism>
<evidence type="ECO:0000256" key="3">
    <source>
        <dbReference type="ARBA" id="ARBA00022729"/>
    </source>
</evidence>
<dbReference type="Gene3D" id="1.10.4030.10">
    <property type="entry name" value="Porin chaperone SurA, peptide-binding domain"/>
    <property type="match status" value="1"/>
</dbReference>
<name>A0ABV6NI66_9BACI</name>
<accession>A0ABV6NI66</accession>